<accession>A0A4W3GCC0</accession>
<proteinExistence type="predicted"/>
<dbReference type="InterPro" id="IPR000372">
    <property type="entry name" value="LRRNT"/>
</dbReference>
<name>A0A4W3GCC0_CALMI</name>
<feature type="domain" description="LRRNT" evidence="6">
    <location>
        <begin position="60"/>
        <end position="95"/>
    </location>
</feature>
<dbReference type="PANTHER" id="PTHR45712:SF17">
    <property type="entry name" value="LUMICAN-LIKE"/>
    <property type="match status" value="1"/>
</dbReference>
<evidence type="ECO:0000256" key="3">
    <source>
        <dbReference type="ARBA" id="ARBA00022737"/>
    </source>
</evidence>
<dbReference type="InParanoid" id="A0A4W3GCC0"/>
<dbReference type="Ensembl" id="ENSCMIT00000000445.1">
    <property type="protein sequence ID" value="ENSCMIP00000000407.1"/>
    <property type="gene ID" value="ENSCMIG00000000300.1"/>
</dbReference>
<reference evidence="8" key="2">
    <citation type="journal article" date="2007" name="PLoS Biol.">
        <title>Survey sequencing and comparative analysis of the elephant shark (Callorhinchus milii) genome.</title>
        <authorList>
            <person name="Venkatesh B."/>
            <person name="Kirkness E.F."/>
            <person name="Loh Y.H."/>
            <person name="Halpern A.L."/>
            <person name="Lee A.P."/>
            <person name="Johnson J."/>
            <person name="Dandona N."/>
            <person name="Viswanathan L.D."/>
            <person name="Tay A."/>
            <person name="Venter J.C."/>
            <person name="Strausberg R.L."/>
            <person name="Brenner S."/>
        </authorList>
    </citation>
    <scope>NUCLEOTIDE SEQUENCE [LARGE SCALE GENOMIC DNA]</scope>
</reference>
<dbReference type="AlphaFoldDB" id="A0A4W3GCC0"/>
<keyword evidence="4" id="KW-0325">Glycoprotein</keyword>
<dbReference type="InterPro" id="IPR003591">
    <property type="entry name" value="Leu-rich_rpt_typical-subtyp"/>
</dbReference>
<dbReference type="GeneTree" id="ENSGT00940000157007"/>
<keyword evidence="3" id="KW-0677">Repeat</keyword>
<keyword evidence="2 5" id="KW-0732">Signal</keyword>
<dbReference type="PROSITE" id="PS51450">
    <property type="entry name" value="LRR"/>
    <property type="match status" value="1"/>
</dbReference>
<keyword evidence="8" id="KW-1185">Reference proteome</keyword>
<evidence type="ECO:0000256" key="4">
    <source>
        <dbReference type="ARBA" id="ARBA00023180"/>
    </source>
</evidence>
<dbReference type="SMART" id="SM00369">
    <property type="entry name" value="LRR_TYP"/>
    <property type="match status" value="6"/>
</dbReference>
<dbReference type="InterPro" id="IPR032675">
    <property type="entry name" value="LRR_dom_sf"/>
</dbReference>
<evidence type="ECO:0000256" key="2">
    <source>
        <dbReference type="ARBA" id="ARBA00022729"/>
    </source>
</evidence>
<dbReference type="Pfam" id="PF01462">
    <property type="entry name" value="LRRNT"/>
    <property type="match status" value="1"/>
</dbReference>
<evidence type="ECO:0000313" key="8">
    <source>
        <dbReference type="Proteomes" id="UP000314986"/>
    </source>
</evidence>
<keyword evidence="1" id="KW-0433">Leucine-rich repeat</keyword>
<dbReference type="Gene3D" id="3.80.10.10">
    <property type="entry name" value="Ribonuclease Inhibitor"/>
    <property type="match status" value="3"/>
</dbReference>
<organism evidence="7 8">
    <name type="scientific">Callorhinchus milii</name>
    <name type="common">Ghost shark</name>
    <dbReference type="NCBI Taxonomy" id="7868"/>
    <lineage>
        <taxon>Eukaryota</taxon>
        <taxon>Metazoa</taxon>
        <taxon>Chordata</taxon>
        <taxon>Craniata</taxon>
        <taxon>Vertebrata</taxon>
        <taxon>Chondrichthyes</taxon>
        <taxon>Holocephali</taxon>
        <taxon>Chimaeriformes</taxon>
        <taxon>Callorhinchidae</taxon>
        <taxon>Callorhinchus</taxon>
    </lineage>
</organism>
<reference evidence="7" key="4">
    <citation type="submission" date="2025-08" db="UniProtKB">
        <authorList>
            <consortium name="Ensembl"/>
        </authorList>
    </citation>
    <scope>IDENTIFICATION</scope>
</reference>
<reference evidence="7" key="5">
    <citation type="submission" date="2025-09" db="UniProtKB">
        <authorList>
            <consortium name="Ensembl"/>
        </authorList>
    </citation>
    <scope>IDENTIFICATION</scope>
</reference>
<dbReference type="Pfam" id="PF13855">
    <property type="entry name" value="LRR_8"/>
    <property type="match status" value="2"/>
</dbReference>
<dbReference type="PANTHER" id="PTHR45712">
    <property type="entry name" value="AGAP008170-PA"/>
    <property type="match status" value="1"/>
</dbReference>
<reference evidence="8" key="3">
    <citation type="journal article" date="2014" name="Nature">
        <title>Elephant shark genome provides unique insights into gnathostome evolution.</title>
        <authorList>
            <consortium name="International Elephant Shark Genome Sequencing Consortium"/>
            <person name="Venkatesh B."/>
            <person name="Lee A.P."/>
            <person name="Ravi V."/>
            <person name="Maurya A.K."/>
            <person name="Lian M.M."/>
            <person name="Swann J.B."/>
            <person name="Ohta Y."/>
            <person name="Flajnik M.F."/>
            <person name="Sutoh Y."/>
            <person name="Kasahara M."/>
            <person name="Hoon S."/>
            <person name="Gangu V."/>
            <person name="Roy S.W."/>
            <person name="Irimia M."/>
            <person name="Korzh V."/>
            <person name="Kondrychyn I."/>
            <person name="Lim Z.W."/>
            <person name="Tay B.H."/>
            <person name="Tohari S."/>
            <person name="Kong K.W."/>
            <person name="Ho S."/>
            <person name="Lorente-Galdos B."/>
            <person name="Quilez J."/>
            <person name="Marques-Bonet T."/>
            <person name="Raney B.J."/>
            <person name="Ingham P.W."/>
            <person name="Tay A."/>
            <person name="Hillier L.W."/>
            <person name="Minx P."/>
            <person name="Boehm T."/>
            <person name="Wilson R.K."/>
            <person name="Brenner S."/>
            <person name="Warren W.C."/>
        </authorList>
    </citation>
    <scope>NUCLEOTIDE SEQUENCE [LARGE SCALE GENOMIC DNA]</scope>
</reference>
<dbReference type="InterPro" id="IPR001611">
    <property type="entry name" value="Leu-rich_rpt"/>
</dbReference>
<evidence type="ECO:0000256" key="1">
    <source>
        <dbReference type="ARBA" id="ARBA00022614"/>
    </source>
</evidence>
<sequence length="363" mass="41258">MGVRFLSLLAALFSATTCADDYSDYGGLPVNFNREDNDPSLLTLSGRISHNYFRPFGIQGCPSACDCPIQWLNAIYCDNRDLGHVPFTLPRRTRYLYVQGNRIQHLPAAIFSNTTELKWLVLDRNEIGNEAIGNGVFSSLSQLENLYMNHNNLTEVPTLLPGSLKDLRLAHNRITNLSSEPFRDLVNLTILLLQGNQLSAIDGNQMKGLKSIVHLDLSNNHLAEFPENLPVTIQQLYCSRNALGSLPPGCFAQFERLLYLRLGHNSLDSDRLARDVFNVSSLIELDLGYNNFTSVPLVHQNLRYLYIEANRIDEFNVTSFCRRVSPVDYSQMRILRLDGNKLTYNQLPSDWIWCLRIIAQIYI</sequence>
<dbReference type="Proteomes" id="UP000314986">
    <property type="component" value="Unassembled WGS sequence"/>
</dbReference>
<dbReference type="SMART" id="SM00364">
    <property type="entry name" value="LRR_BAC"/>
    <property type="match status" value="6"/>
</dbReference>
<dbReference type="InterPro" id="IPR050333">
    <property type="entry name" value="SLRP"/>
</dbReference>
<reference evidence="8" key="1">
    <citation type="journal article" date="2006" name="Science">
        <title>Ancient noncoding elements conserved in the human genome.</title>
        <authorList>
            <person name="Venkatesh B."/>
            <person name="Kirkness E.F."/>
            <person name="Loh Y.H."/>
            <person name="Halpern A.L."/>
            <person name="Lee A.P."/>
            <person name="Johnson J."/>
            <person name="Dandona N."/>
            <person name="Viswanathan L.D."/>
            <person name="Tay A."/>
            <person name="Venter J.C."/>
            <person name="Strausberg R.L."/>
            <person name="Brenner S."/>
        </authorList>
    </citation>
    <scope>NUCLEOTIDE SEQUENCE [LARGE SCALE GENOMIC DNA]</scope>
</reference>
<feature type="chain" id="PRO_5021268914" description="LRRNT domain-containing protein" evidence="5">
    <location>
        <begin position="20"/>
        <end position="363"/>
    </location>
</feature>
<dbReference type="STRING" id="7868.ENSCMIP00000000407"/>
<evidence type="ECO:0000256" key="5">
    <source>
        <dbReference type="SAM" id="SignalP"/>
    </source>
</evidence>
<feature type="signal peptide" evidence="5">
    <location>
        <begin position="1"/>
        <end position="19"/>
    </location>
</feature>
<dbReference type="SUPFAM" id="SSF52058">
    <property type="entry name" value="L domain-like"/>
    <property type="match status" value="1"/>
</dbReference>
<dbReference type="SMART" id="SM00013">
    <property type="entry name" value="LRRNT"/>
    <property type="match status" value="1"/>
</dbReference>
<dbReference type="GO" id="GO:0005615">
    <property type="term" value="C:extracellular space"/>
    <property type="evidence" value="ECO:0007669"/>
    <property type="project" value="TreeGrafter"/>
</dbReference>
<evidence type="ECO:0000259" key="6">
    <source>
        <dbReference type="SMART" id="SM00013"/>
    </source>
</evidence>
<evidence type="ECO:0000313" key="7">
    <source>
        <dbReference type="Ensembl" id="ENSCMIP00000000407.1"/>
    </source>
</evidence>
<protein>
    <recommendedName>
        <fullName evidence="6">LRRNT domain-containing protein</fullName>
    </recommendedName>
</protein>